<keyword evidence="6" id="KW-1185">Reference proteome</keyword>
<dbReference type="PANTHER" id="PTHR33204">
    <property type="entry name" value="TRANSCRIPTIONAL REGULATOR, MARR FAMILY"/>
    <property type="match status" value="1"/>
</dbReference>
<evidence type="ECO:0000256" key="2">
    <source>
        <dbReference type="ARBA" id="ARBA00023125"/>
    </source>
</evidence>
<evidence type="ECO:0000259" key="4">
    <source>
        <dbReference type="PROSITE" id="PS51118"/>
    </source>
</evidence>
<accession>A0A3L7JFL1</accession>
<dbReference type="PANTHER" id="PTHR33204:SF39">
    <property type="entry name" value="TRANSCRIPTIONAL REGULATORY PROTEIN"/>
    <property type="match status" value="1"/>
</dbReference>
<dbReference type="GO" id="GO:0003677">
    <property type="term" value="F:DNA binding"/>
    <property type="evidence" value="ECO:0007669"/>
    <property type="project" value="UniProtKB-KW"/>
</dbReference>
<gene>
    <name evidence="5" type="ORF">D8780_07520</name>
</gene>
<keyword evidence="2" id="KW-0238">DNA-binding</keyword>
<evidence type="ECO:0000256" key="1">
    <source>
        <dbReference type="ARBA" id="ARBA00023015"/>
    </source>
</evidence>
<evidence type="ECO:0000313" key="5">
    <source>
        <dbReference type="EMBL" id="RLQ89476.1"/>
    </source>
</evidence>
<keyword evidence="3" id="KW-0804">Transcription</keyword>
<dbReference type="SUPFAM" id="SSF46785">
    <property type="entry name" value="Winged helix' DNA-binding domain"/>
    <property type="match status" value="1"/>
</dbReference>
<feature type="domain" description="HTH hxlR-type" evidence="4">
    <location>
        <begin position="25"/>
        <end position="123"/>
    </location>
</feature>
<dbReference type="AlphaFoldDB" id="A0A3L7JFL1"/>
<dbReference type="Pfam" id="PF01638">
    <property type="entry name" value="HxlR"/>
    <property type="match status" value="1"/>
</dbReference>
<evidence type="ECO:0000313" key="6">
    <source>
        <dbReference type="Proteomes" id="UP000281094"/>
    </source>
</evidence>
<dbReference type="InterPro" id="IPR036390">
    <property type="entry name" value="WH_DNA-bd_sf"/>
</dbReference>
<dbReference type="Gene3D" id="1.10.10.10">
    <property type="entry name" value="Winged helix-like DNA-binding domain superfamily/Winged helix DNA-binding domain"/>
    <property type="match status" value="1"/>
</dbReference>
<dbReference type="InterPro" id="IPR036388">
    <property type="entry name" value="WH-like_DNA-bd_sf"/>
</dbReference>
<protein>
    <submittedName>
        <fullName evidence="5">Transcriptional regulator</fullName>
    </submittedName>
</protein>
<proteinExistence type="predicted"/>
<dbReference type="EMBL" id="RCWN01000001">
    <property type="protein sequence ID" value="RLQ89476.1"/>
    <property type="molecule type" value="Genomic_DNA"/>
</dbReference>
<dbReference type="InterPro" id="IPR002577">
    <property type="entry name" value="HTH_HxlR"/>
</dbReference>
<dbReference type="PROSITE" id="PS51118">
    <property type="entry name" value="HTH_HXLR"/>
    <property type="match status" value="1"/>
</dbReference>
<reference evidence="5 6" key="1">
    <citation type="submission" date="2018-10" db="EMBL/GenBank/DDBJ databases">
        <title>Notoacmeibacter sp. M2BS9Y-3-1, whole genome shotgun sequence.</title>
        <authorList>
            <person name="Tuo L."/>
        </authorList>
    </citation>
    <scope>NUCLEOTIDE SEQUENCE [LARGE SCALE GENOMIC DNA]</scope>
    <source>
        <strain evidence="5 6">M2BS9Y-3-1</strain>
    </source>
</reference>
<comment type="caution">
    <text evidence="5">The sequence shown here is derived from an EMBL/GenBank/DDBJ whole genome shotgun (WGS) entry which is preliminary data.</text>
</comment>
<keyword evidence="1" id="KW-0805">Transcription regulation</keyword>
<dbReference type="Proteomes" id="UP000281094">
    <property type="component" value="Unassembled WGS sequence"/>
</dbReference>
<evidence type="ECO:0000256" key="3">
    <source>
        <dbReference type="ARBA" id="ARBA00023163"/>
    </source>
</evidence>
<organism evidence="5 6">
    <name type="scientific">Notoacmeibacter ruber</name>
    <dbReference type="NCBI Taxonomy" id="2670375"/>
    <lineage>
        <taxon>Bacteria</taxon>
        <taxon>Pseudomonadati</taxon>
        <taxon>Pseudomonadota</taxon>
        <taxon>Alphaproteobacteria</taxon>
        <taxon>Hyphomicrobiales</taxon>
        <taxon>Notoacmeibacteraceae</taxon>
        <taxon>Notoacmeibacter</taxon>
    </lineage>
</organism>
<sequence>MKPIGEAATPLLKTNPGFVFDGGSCPVREVLTRIGDKWSLYVIFTLQPKPMRFNELKRQVEGISQRMLTVTLRSLERDGLVSRTVFDTTPPSVEYRLTTFGQSLAQPISALGNWAAENRSRLRDAQARFDRDQGQGS</sequence>
<name>A0A3L7JFL1_9HYPH</name>